<evidence type="ECO:0000313" key="14">
    <source>
        <dbReference type="Proteomes" id="UP000664132"/>
    </source>
</evidence>
<comment type="subcellular location">
    <subcellularLocation>
        <location evidence="3">Cytoplasm</location>
    </subcellularLocation>
</comment>
<evidence type="ECO:0000256" key="2">
    <source>
        <dbReference type="ARBA" id="ARBA00003968"/>
    </source>
</evidence>
<dbReference type="OrthoDB" id="363185at2759"/>
<evidence type="ECO:0000259" key="12">
    <source>
        <dbReference type="Pfam" id="PF00156"/>
    </source>
</evidence>
<comment type="pathway">
    <text evidence="4">Purine metabolism; AMP biosynthesis via salvage pathway; AMP from adenine: step 1/1.</text>
</comment>
<name>A0A8H7WBW0_9HELO</name>
<evidence type="ECO:0000256" key="4">
    <source>
        <dbReference type="ARBA" id="ARBA00004659"/>
    </source>
</evidence>
<dbReference type="SUPFAM" id="SSF53271">
    <property type="entry name" value="PRTase-like"/>
    <property type="match status" value="1"/>
</dbReference>
<dbReference type="InterPro" id="IPR005764">
    <property type="entry name" value="Ade_phspho_trans"/>
</dbReference>
<dbReference type="PANTHER" id="PTHR32315">
    <property type="entry name" value="ADENINE PHOSPHORIBOSYLTRANSFERASE"/>
    <property type="match status" value="1"/>
</dbReference>
<dbReference type="EC" id="2.4.2.7" evidence="7"/>
<reference evidence="13" key="1">
    <citation type="submission" date="2021-02" db="EMBL/GenBank/DDBJ databases">
        <title>Genome sequence Cadophora malorum strain M34.</title>
        <authorList>
            <person name="Stefanovic E."/>
            <person name="Vu D."/>
            <person name="Scully C."/>
            <person name="Dijksterhuis J."/>
            <person name="Roader J."/>
            <person name="Houbraken J."/>
        </authorList>
    </citation>
    <scope>NUCLEOTIDE SEQUENCE</scope>
    <source>
        <strain evidence="13">M34</strain>
    </source>
</reference>
<keyword evidence="11" id="KW-0660">Purine salvage</keyword>
<dbReference type="EMBL" id="JAFJYH010000057">
    <property type="protein sequence ID" value="KAG4421966.1"/>
    <property type="molecule type" value="Genomic_DNA"/>
</dbReference>
<dbReference type="GO" id="GO:0002055">
    <property type="term" value="F:adenine binding"/>
    <property type="evidence" value="ECO:0007669"/>
    <property type="project" value="TreeGrafter"/>
</dbReference>
<dbReference type="HAMAP" id="MF_00004">
    <property type="entry name" value="Aden_phosphoribosyltr"/>
    <property type="match status" value="1"/>
</dbReference>
<dbReference type="Pfam" id="PF00156">
    <property type="entry name" value="Pribosyltran"/>
    <property type="match status" value="1"/>
</dbReference>
<dbReference type="Proteomes" id="UP000664132">
    <property type="component" value="Unassembled WGS sequence"/>
</dbReference>
<evidence type="ECO:0000256" key="11">
    <source>
        <dbReference type="ARBA" id="ARBA00022726"/>
    </source>
</evidence>
<evidence type="ECO:0000256" key="5">
    <source>
        <dbReference type="ARBA" id="ARBA00008391"/>
    </source>
</evidence>
<dbReference type="InterPro" id="IPR029057">
    <property type="entry name" value="PRTase-like"/>
</dbReference>
<evidence type="ECO:0000256" key="8">
    <source>
        <dbReference type="ARBA" id="ARBA00022490"/>
    </source>
</evidence>
<dbReference type="PANTHER" id="PTHR32315:SF3">
    <property type="entry name" value="ADENINE PHOSPHORIBOSYLTRANSFERASE"/>
    <property type="match status" value="1"/>
</dbReference>
<keyword evidence="8" id="KW-0963">Cytoplasm</keyword>
<dbReference type="NCBIfam" id="NF002636">
    <property type="entry name" value="PRK02304.1-5"/>
    <property type="match status" value="1"/>
</dbReference>
<dbReference type="GO" id="GO:0006166">
    <property type="term" value="P:purine ribonucleoside salvage"/>
    <property type="evidence" value="ECO:0007669"/>
    <property type="project" value="UniProtKB-KW"/>
</dbReference>
<protein>
    <recommendedName>
        <fullName evidence="7">adenine phosphoribosyltransferase</fullName>
        <ecNumber evidence="7">2.4.2.7</ecNumber>
    </recommendedName>
</protein>
<evidence type="ECO:0000256" key="9">
    <source>
        <dbReference type="ARBA" id="ARBA00022676"/>
    </source>
</evidence>
<dbReference type="GO" id="GO:0003999">
    <property type="term" value="F:adenine phosphoribosyltransferase activity"/>
    <property type="evidence" value="ECO:0007669"/>
    <property type="project" value="UniProtKB-EC"/>
</dbReference>
<dbReference type="CDD" id="cd06223">
    <property type="entry name" value="PRTases_typeI"/>
    <property type="match status" value="1"/>
</dbReference>
<comment type="similarity">
    <text evidence="5">Belongs to the purine/pyrimidine phosphoribosyltransferase family.</text>
</comment>
<keyword evidence="14" id="KW-1185">Reference proteome</keyword>
<dbReference type="InterPro" id="IPR050054">
    <property type="entry name" value="UPRTase/APRTase"/>
</dbReference>
<accession>A0A8H7WBW0</accession>
<evidence type="ECO:0000313" key="13">
    <source>
        <dbReference type="EMBL" id="KAG4421966.1"/>
    </source>
</evidence>
<dbReference type="Gene3D" id="3.40.50.2020">
    <property type="match status" value="1"/>
</dbReference>
<comment type="catalytic activity">
    <reaction evidence="1">
        <text>AMP + diphosphate = 5-phospho-alpha-D-ribose 1-diphosphate + adenine</text>
        <dbReference type="Rhea" id="RHEA:16609"/>
        <dbReference type="ChEBI" id="CHEBI:16708"/>
        <dbReference type="ChEBI" id="CHEBI:33019"/>
        <dbReference type="ChEBI" id="CHEBI:58017"/>
        <dbReference type="ChEBI" id="CHEBI:456215"/>
        <dbReference type="EC" id="2.4.2.7"/>
    </reaction>
</comment>
<dbReference type="GO" id="GO:0044209">
    <property type="term" value="P:AMP salvage"/>
    <property type="evidence" value="ECO:0007669"/>
    <property type="project" value="UniProtKB-UniPathway"/>
</dbReference>
<keyword evidence="10" id="KW-0808">Transferase</keyword>
<sequence>MADVALVLSKIKIYNDHPVPGQPFADIFPIFRDPAATEAVIAHLICHIKATHDLSTISSIVCIESRGFFFAPILASRLNLPCVPVRKKGKLPGDVLTVSYDKEYGPDVLEIKKDAFEGVDGKKVLLVDDLLGKGGTVLAAKELVEGMGKEVVEALFIFDIPAYYPTLKEKMGDLKWYAMVQLE</sequence>
<proteinExistence type="inferred from homology"/>
<evidence type="ECO:0000256" key="1">
    <source>
        <dbReference type="ARBA" id="ARBA00000868"/>
    </source>
</evidence>
<evidence type="ECO:0000256" key="3">
    <source>
        <dbReference type="ARBA" id="ARBA00004496"/>
    </source>
</evidence>
<dbReference type="GO" id="GO:0006168">
    <property type="term" value="P:adenine salvage"/>
    <property type="evidence" value="ECO:0007669"/>
    <property type="project" value="InterPro"/>
</dbReference>
<dbReference type="UniPathway" id="UPA00588">
    <property type="reaction ID" value="UER00646"/>
</dbReference>
<dbReference type="InterPro" id="IPR000836">
    <property type="entry name" value="PRTase_dom"/>
</dbReference>
<dbReference type="AlphaFoldDB" id="A0A8H7WBW0"/>
<keyword evidence="9" id="KW-0328">Glycosyltransferase</keyword>
<evidence type="ECO:0000256" key="10">
    <source>
        <dbReference type="ARBA" id="ARBA00022679"/>
    </source>
</evidence>
<organism evidence="13 14">
    <name type="scientific">Cadophora malorum</name>
    <dbReference type="NCBI Taxonomy" id="108018"/>
    <lineage>
        <taxon>Eukaryota</taxon>
        <taxon>Fungi</taxon>
        <taxon>Dikarya</taxon>
        <taxon>Ascomycota</taxon>
        <taxon>Pezizomycotina</taxon>
        <taxon>Leotiomycetes</taxon>
        <taxon>Helotiales</taxon>
        <taxon>Ploettnerulaceae</taxon>
        <taxon>Cadophora</taxon>
    </lineage>
</organism>
<feature type="domain" description="Phosphoribosyltransferase" evidence="12">
    <location>
        <begin position="38"/>
        <end position="164"/>
    </location>
</feature>
<dbReference type="FunFam" id="3.40.50.2020:FF:000004">
    <property type="entry name" value="Adenine phosphoribosyltransferase"/>
    <property type="match status" value="1"/>
</dbReference>
<dbReference type="GO" id="GO:0005737">
    <property type="term" value="C:cytoplasm"/>
    <property type="evidence" value="ECO:0007669"/>
    <property type="project" value="UniProtKB-SubCell"/>
</dbReference>
<comment type="function">
    <text evidence="2">Catalyzes a salvage reaction resulting in the formation of AMP, that is energically less costly than de novo synthesis.</text>
</comment>
<evidence type="ECO:0000256" key="6">
    <source>
        <dbReference type="ARBA" id="ARBA00011738"/>
    </source>
</evidence>
<dbReference type="GO" id="GO:0016208">
    <property type="term" value="F:AMP binding"/>
    <property type="evidence" value="ECO:0007669"/>
    <property type="project" value="TreeGrafter"/>
</dbReference>
<gene>
    <name evidence="13" type="ORF">IFR04_004945</name>
</gene>
<comment type="subunit">
    <text evidence="6">Homodimer.</text>
</comment>
<evidence type="ECO:0000256" key="7">
    <source>
        <dbReference type="ARBA" id="ARBA00011893"/>
    </source>
</evidence>
<comment type="caution">
    <text evidence="13">The sequence shown here is derived from an EMBL/GenBank/DDBJ whole genome shotgun (WGS) entry which is preliminary data.</text>
</comment>